<feature type="region of interest" description="Disordered" evidence="1">
    <location>
        <begin position="56"/>
        <end position="78"/>
    </location>
</feature>
<reference evidence="2" key="1">
    <citation type="journal article" date="2020" name="Stud. Mycol.">
        <title>101 Dothideomycetes genomes: a test case for predicting lifestyles and emergence of pathogens.</title>
        <authorList>
            <person name="Haridas S."/>
            <person name="Albert R."/>
            <person name="Binder M."/>
            <person name="Bloem J."/>
            <person name="Labutti K."/>
            <person name="Salamov A."/>
            <person name="Andreopoulos B."/>
            <person name="Baker S."/>
            <person name="Barry K."/>
            <person name="Bills G."/>
            <person name="Bluhm B."/>
            <person name="Cannon C."/>
            <person name="Castanera R."/>
            <person name="Culley D."/>
            <person name="Daum C."/>
            <person name="Ezra D."/>
            <person name="Gonzalez J."/>
            <person name="Henrissat B."/>
            <person name="Kuo A."/>
            <person name="Liang C."/>
            <person name="Lipzen A."/>
            <person name="Lutzoni F."/>
            <person name="Magnuson J."/>
            <person name="Mondo S."/>
            <person name="Nolan M."/>
            <person name="Ohm R."/>
            <person name="Pangilinan J."/>
            <person name="Park H.-J."/>
            <person name="Ramirez L."/>
            <person name="Alfaro M."/>
            <person name="Sun H."/>
            <person name="Tritt A."/>
            <person name="Yoshinaga Y."/>
            <person name="Zwiers L.-H."/>
            <person name="Turgeon B."/>
            <person name="Goodwin S."/>
            <person name="Spatafora J."/>
            <person name="Crous P."/>
            <person name="Grigoriev I."/>
        </authorList>
    </citation>
    <scope>NUCLEOTIDE SEQUENCE</scope>
    <source>
        <strain evidence="2">CBS 115976</strain>
    </source>
</reference>
<gene>
    <name evidence="2" type="ORF">BT63DRAFT_474110</name>
</gene>
<proteinExistence type="predicted"/>
<evidence type="ECO:0000313" key="2">
    <source>
        <dbReference type="EMBL" id="KAF2674354.1"/>
    </source>
</evidence>
<protein>
    <recommendedName>
        <fullName evidence="4">BTB domain-containing protein</fullName>
    </recommendedName>
</protein>
<dbReference type="Proteomes" id="UP000799302">
    <property type="component" value="Unassembled WGS sequence"/>
</dbReference>
<name>A0A6A6UTU3_9PEZI</name>
<accession>A0A6A6UTU3</accession>
<dbReference type="AlphaFoldDB" id="A0A6A6UTU3"/>
<evidence type="ECO:0000313" key="3">
    <source>
        <dbReference type="Proteomes" id="UP000799302"/>
    </source>
</evidence>
<sequence>MVIELTDPYCISTRRNSMFNDHPDRFMPLSTPKPRNLVQKSSVDRILRKFQFPVGRGSSTIRSSDTTSTSAYSPKTSRSLKQIFRMPKPGERPHGSIRRWISRVLSSHKWPDTISTTPWDIDIPNQQSSSPACAPVILNLHVPSGSLESLHRLAKVDPMKERPAQGPAIYELPGSTSFGADEPSISNDDEIADTTSDIETDTGSHDVHRGQTFLDHRTRPSTPPPGYMDIRIGRPGNLTFRVARDVIERSPYFDDFFNRDGGWDDSSEISDFSTSYYFPGNESVFPYILEYLKSGEMPCCWDDENTFDFLRANMIWQEAERHRLPGLISYFGDGHCHAKPVRLKLFQTNYHDSYVLTPDCEIEQLKEGMGSVWRLRKAGTEQEKKGLRRLLSRKRLWVYELEEVVFAESLGLT</sequence>
<keyword evidence="3" id="KW-1185">Reference proteome</keyword>
<organism evidence="2 3">
    <name type="scientific">Microthyrium microscopicum</name>
    <dbReference type="NCBI Taxonomy" id="703497"/>
    <lineage>
        <taxon>Eukaryota</taxon>
        <taxon>Fungi</taxon>
        <taxon>Dikarya</taxon>
        <taxon>Ascomycota</taxon>
        <taxon>Pezizomycotina</taxon>
        <taxon>Dothideomycetes</taxon>
        <taxon>Dothideomycetes incertae sedis</taxon>
        <taxon>Microthyriales</taxon>
        <taxon>Microthyriaceae</taxon>
        <taxon>Microthyrium</taxon>
    </lineage>
</organism>
<evidence type="ECO:0008006" key="4">
    <source>
        <dbReference type="Google" id="ProtNLM"/>
    </source>
</evidence>
<feature type="region of interest" description="Disordered" evidence="1">
    <location>
        <begin position="160"/>
        <end position="186"/>
    </location>
</feature>
<feature type="compositionally biased region" description="Low complexity" evidence="1">
    <location>
        <begin position="58"/>
        <end position="70"/>
    </location>
</feature>
<evidence type="ECO:0000256" key="1">
    <source>
        <dbReference type="SAM" id="MobiDB-lite"/>
    </source>
</evidence>
<dbReference type="EMBL" id="MU004230">
    <property type="protein sequence ID" value="KAF2674354.1"/>
    <property type="molecule type" value="Genomic_DNA"/>
</dbReference>